<evidence type="ECO:0000259" key="6">
    <source>
        <dbReference type="PROSITE" id="PS51085"/>
    </source>
</evidence>
<gene>
    <name evidence="7" type="ORF">METZ01_LOCUS145229</name>
</gene>
<dbReference type="InterPro" id="IPR012675">
    <property type="entry name" value="Beta-grasp_dom_sf"/>
</dbReference>
<name>A0A381ZSW1_9ZZZZ</name>
<reference evidence="7" key="1">
    <citation type="submission" date="2018-05" db="EMBL/GenBank/DDBJ databases">
        <authorList>
            <person name="Lanie J.A."/>
            <person name="Ng W.-L."/>
            <person name="Kazmierczak K.M."/>
            <person name="Andrzejewski T.M."/>
            <person name="Davidsen T.M."/>
            <person name="Wayne K.J."/>
            <person name="Tettelin H."/>
            <person name="Glass J.I."/>
            <person name="Rusch D."/>
            <person name="Podicherti R."/>
            <person name="Tsui H.-C.T."/>
            <person name="Winkler M.E."/>
        </authorList>
    </citation>
    <scope>NUCLEOTIDE SEQUENCE</scope>
</reference>
<dbReference type="Pfam" id="PF00111">
    <property type="entry name" value="Fer2"/>
    <property type="match status" value="1"/>
</dbReference>
<keyword evidence="4" id="KW-0408">Iron</keyword>
<accession>A0A381ZSW1</accession>
<protein>
    <recommendedName>
        <fullName evidence="6">2Fe-2S ferredoxin-type domain-containing protein</fullName>
    </recommendedName>
</protein>
<dbReference type="InterPro" id="IPR002888">
    <property type="entry name" value="2Fe-2S-bd"/>
</dbReference>
<sequence>MENHATEITFKVNGEQHTLDIDNRFTLLDILRDRLNLTGAKKGCDLGECGACTVILDGKAVNSCQILGVKITSSEIKTIEGLSQGNMLHPLQISFIENDGGQCGYCTPGFIMGAYPLFESKTNVSVEEIRLALAGNLCRCNAYGAIIDSVVGAIGIKVDG</sequence>
<dbReference type="GO" id="GO:0046872">
    <property type="term" value="F:metal ion binding"/>
    <property type="evidence" value="ECO:0007669"/>
    <property type="project" value="UniProtKB-KW"/>
</dbReference>
<dbReference type="GO" id="GO:0016903">
    <property type="term" value="F:oxidoreductase activity, acting on the aldehyde or oxo group of donors"/>
    <property type="evidence" value="ECO:0007669"/>
    <property type="project" value="TreeGrafter"/>
</dbReference>
<dbReference type="CDD" id="cd00207">
    <property type="entry name" value="fer2"/>
    <property type="match status" value="1"/>
</dbReference>
<dbReference type="PROSITE" id="PS00197">
    <property type="entry name" value="2FE2S_FER_1"/>
    <property type="match status" value="1"/>
</dbReference>
<evidence type="ECO:0000256" key="3">
    <source>
        <dbReference type="ARBA" id="ARBA00023002"/>
    </source>
</evidence>
<keyword evidence="3" id="KW-0560">Oxidoreductase</keyword>
<evidence type="ECO:0000256" key="2">
    <source>
        <dbReference type="ARBA" id="ARBA00022723"/>
    </source>
</evidence>
<keyword evidence="2" id="KW-0479">Metal-binding</keyword>
<dbReference type="InterPro" id="IPR036884">
    <property type="entry name" value="2Fe-2S-bd_dom_sf"/>
</dbReference>
<keyword evidence="5" id="KW-0411">Iron-sulfur</keyword>
<dbReference type="InterPro" id="IPR001041">
    <property type="entry name" value="2Fe-2S_ferredoxin-type"/>
</dbReference>
<dbReference type="EMBL" id="UINC01022538">
    <property type="protein sequence ID" value="SVA92375.1"/>
    <property type="molecule type" value="Genomic_DNA"/>
</dbReference>
<evidence type="ECO:0000256" key="4">
    <source>
        <dbReference type="ARBA" id="ARBA00023004"/>
    </source>
</evidence>
<dbReference type="SUPFAM" id="SSF47741">
    <property type="entry name" value="CO dehydrogenase ISP C-domain like"/>
    <property type="match status" value="1"/>
</dbReference>
<proteinExistence type="predicted"/>
<dbReference type="Gene3D" id="3.10.20.30">
    <property type="match status" value="1"/>
</dbReference>
<dbReference type="InterPro" id="IPR006058">
    <property type="entry name" value="2Fe2S_fd_BS"/>
</dbReference>
<evidence type="ECO:0000313" key="7">
    <source>
        <dbReference type="EMBL" id="SVA92375.1"/>
    </source>
</evidence>
<dbReference type="InterPro" id="IPR052914">
    <property type="entry name" value="Aldehyde_Oxdr_Iron-Sulfur"/>
</dbReference>
<dbReference type="PANTHER" id="PTHR45331:SF2">
    <property type="entry name" value="OXIDOREDUCTASE WITH IRON-SULFUR SUBUNIT"/>
    <property type="match status" value="1"/>
</dbReference>
<dbReference type="InterPro" id="IPR036010">
    <property type="entry name" value="2Fe-2S_ferredoxin-like_sf"/>
</dbReference>
<dbReference type="Pfam" id="PF01799">
    <property type="entry name" value="Fer2_2"/>
    <property type="match status" value="1"/>
</dbReference>
<dbReference type="FunFam" id="3.10.20.30:FF:000020">
    <property type="entry name" value="Xanthine dehydrogenase iron-sulfur subunit"/>
    <property type="match status" value="1"/>
</dbReference>
<keyword evidence="1" id="KW-0001">2Fe-2S</keyword>
<dbReference type="PANTHER" id="PTHR45331">
    <property type="entry name" value="OXIDOREDUCTASE, IRON-SULPHUR BINDING SUBUNIT-RELATED-RELATED"/>
    <property type="match status" value="1"/>
</dbReference>
<dbReference type="PROSITE" id="PS51085">
    <property type="entry name" value="2FE2S_FER_2"/>
    <property type="match status" value="1"/>
</dbReference>
<dbReference type="AlphaFoldDB" id="A0A381ZSW1"/>
<feature type="domain" description="2Fe-2S ferredoxin-type" evidence="6">
    <location>
        <begin position="6"/>
        <end position="82"/>
    </location>
</feature>
<evidence type="ECO:0000256" key="5">
    <source>
        <dbReference type="ARBA" id="ARBA00023014"/>
    </source>
</evidence>
<evidence type="ECO:0000256" key="1">
    <source>
        <dbReference type="ARBA" id="ARBA00022714"/>
    </source>
</evidence>
<dbReference type="Gene3D" id="1.10.150.120">
    <property type="entry name" value="[2Fe-2S]-binding domain"/>
    <property type="match status" value="1"/>
</dbReference>
<organism evidence="7">
    <name type="scientific">marine metagenome</name>
    <dbReference type="NCBI Taxonomy" id="408172"/>
    <lineage>
        <taxon>unclassified sequences</taxon>
        <taxon>metagenomes</taxon>
        <taxon>ecological metagenomes</taxon>
    </lineage>
</organism>
<dbReference type="GO" id="GO:0051537">
    <property type="term" value="F:2 iron, 2 sulfur cluster binding"/>
    <property type="evidence" value="ECO:0007669"/>
    <property type="project" value="UniProtKB-KW"/>
</dbReference>
<dbReference type="SUPFAM" id="SSF54292">
    <property type="entry name" value="2Fe-2S ferredoxin-like"/>
    <property type="match status" value="1"/>
</dbReference>